<organism evidence="9 10">
    <name type="scientific">Diplogelasinospora grovesii</name>
    <dbReference type="NCBI Taxonomy" id="303347"/>
    <lineage>
        <taxon>Eukaryota</taxon>
        <taxon>Fungi</taxon>
        <taxon>Dikarya</taxon>
        <taxon>Ascomycota</taxon>
        <taxon>Pezizomycotina</taxon>
        <taxon>Sordariomycetes</taxon>
        <taxon>Sordariomycetidae</taxon>
        <taxon>Sordariales</taxon>
        <taxon>Diplogelasinosporaceae</taxon>
        <taxon>Diplogelasinospora</taxon>
    </lineage>
</organism>
<dbReference type="CDD" id="cd03078">
    <property type="entry name" value="GST_N_Metaxin1_like"/>
    <property type="match status" value="1"/>
</dbReference>
<dbReference type="AlphaFoldDB" id="A0AAN6N4Z3"/>
<dbReference type="GO" id="GO:0007005">
    <property type="term" value="P:mitochondrion organization"/>
    <property type="evidence" value="ECO:0007669"/>
    <property type="project" value="TreeGrafter"/>
</dbReference>
<dbReference type="InterPro" id="IPR019564">
    <property type="entry name" value="Sam37/metaxin_N"/>
</dbReference>
<dbReference type="InterPro" id="IPR050931">
    <property type="entry name" value="Mito_Protein_Transport_Metaxin"/>
</dbReference>
<feature type="transmembrane region" description="Helical" evidence="7">
    <location>
        <begin position="351"/>
        <end position="371"/>
    </location>
</feature>
<keyword evidence="6 7" id="KW-0472">Membrane</keyword>
<comment type="subcellular location">
    <subcellularLocation>
        <location evidence="1">Mitochondrion outer membrane</location>
    </subcellularLocation>
</comment>
<dbReference type="PANTHER" id="PTHR12289">
    <property type="entry name" value="METAXIN RELATED"/>
    <property type="match status" value="1"/>
</dbReference>
<protein>
    <submittedName>
        <fullName evidence="9">Metaxin-1</fullName>
    </submittedName>
</protein>
<name>A0AAN6N4Z3_9PEZI</name>
<evidence type="ECO:0000256" key="4">
    <source>
        <dbReference type="ARBA" id="ARBA00022927"/>
    </source>
</evidence>
<feature type="domain" description="Mitochondrial outer membrane transport complex Sam37/metaxin N-terminal" evidence="8">
    <location>
        <begin position="23"/>
        <end position="148"/>
    </location>
</feature>
<reference evidence="10" key="1">
    <citation type="journal article" date="2023" name="Mol. Phylogenet. Evol.">
        <title>Genome-scale phylogeny and comparative genomics of the fungal order Sordariales.</title>
        <authorList>
            <person name="Hensen N."/>
            <person name="Bonometti L."/>
            <person name="Westerberg I."/>
            <person name="Brannstrom I.O."/>
            <person name="Guillou S."/>
            <person name="Cros-Aarteil S."/>
            <person name="Calhoun S."/>
            <person name="Haridas S."/>
            <person name="Kuo A."/>
            <person name="Mondo S."/>
            <person name="Pangilinan J."/>
            <person name="Riley R."/>
            <person name="LaButti K."/>
            <person name="Andreopoulos B."/>
            <person name="Lipzen A."/>
            <person name="Chen C."/>
            <person name="Yan M."/>
            <person name="Daum C."/>
            <person name="Ng V."/>
            <person name="Clum A."/>
            <person name="Steindorff A."/>
            <person name="Ohm R.A."/>
            <person name="Martin F."/>
            <person name="Silar P."/>
            <person name="Natvig D.O."/>
            <person name="Lalanne C."/>
            <person name="Gautier V."/>
            <person name="Ament-Velasquez S.L."/>
            <person name="Kruys A."/>
            <person name="Hutchinson M.I."/>
            <person name="Powell A.J."/>
            <person name="Barry K."/>
            <person name="Miller A.N."/>
            <person name="Grigoriev I.V."/>
            <person name="Debuchy R."/>
            <person name="Gladieux P."/>
            <person name="Hiltunen Thoren M."/>
            <person name="Johannesson H."/>
        </authorList>
    </citation>
    <scope>NUCLEOTIDE SEQUENCE [LARGE SCALE GENOMIC DNA]</scope>
    <source>
        <strain evidence="10">CBS 340.73</strain>
    </source>
</reference>
<evidence type="ECO:0000256" key="7">
    <source>
        <dbReference type="SAM" id="Phobius"/>
    </source>
</evidence>
<sequence>MSQKLELHVWGPAFGLPSIDAECVATIAFCEQRISPTEYKLLQSSPSAVPTQRLPALYNPISDTWTSGFSDIVAHLQSCSGGDEAKSSYSPSQRADGAAYTTFLTAHAAPLLALSLYVSSANWAETTRPAYSAILPMPLPWTEPSAVRAAMARRAEHLGMSSLDTDAAEEAAAKTEEAGLAAGWVHVPAALRRPKKTVKDSLIPEQRSRIRLEGLATDVYDVLAEADWENQTTEARCLAFAYLALMLKPDVPRPWLSEVMRRRYQPLCEFVEEFSKECFENGSTPLLPWGDSAANSSALGVASRFTKTLLHDVPGLGDEWQRWSLQRQQNRQREKNEGVVVSASSSSSNDLLLMAGTSITLAAVGAGAWFYRSLPPFGAPVQTWVKPLTGLGAFGAAGVMFSMAAGMANLD</sequence>
<keyword evidence="5" id="KW-0496">Mitochondrion</keyword>
<dbReference type="GO" id="GO:0001401">
    <property type="term" value="C:SAM complex"/>
    <property type="evidence" value="ECO:0007669"/>
    <property type="project" value="InterPro"/>
</dbReference>
<dbReference type="Proteomes" id="UP001303473">
    <property type="component" value="Unassembled WGS sequence"/>
</dbReference>
<evidence type="ECO:0000256" key="6">
    <source>
        <dbReference type="ARBA" id="ARBA00023136"/>
    </source>
</evidence>
<dbReference type="Pfam" id="PF10568">
    <property type="entry name" value="Tom37"/>
    <property type="match status" value="1"/>
</dbReference>
<comment type="caution">
    <text evidence="9">The sequence shown here is derived from an EMBL/GenBank/DDBJ whole genome shotgun (WGS) entry which is preliminary data.</text>
</comment>
<evidence type="ECO:0000313" key="10">
    <source>
        <dbReference type="Proteomes" id="UP001303473"/>
    </source>
</evidence>
<evidence type="ECO:0000256" key="2">
    <source>
        <dbReference type="ARBA" id="ARBA00022448"/>
    </source>
</evidence>
<evidence type="ECO:0000259" key="8">
    <source>
        <dbReference type="Pfam" id="PF10568"/>
    </source>
</evidence>
<evidence type="ECO:0000313" key="9">
    <source>
        <dbReference type="EMBL" id="KAK3938910.1"/>
    </source>
</evidence>
<dbReference type="PANTHER" id="PTHR12289:SF41">
    <property type="entry name" value="FAILED AXON CONNECTIONS-RELATED"/>
    <property type="match status" value="1"/>
</dbReference>
<gene>
    <name evidence="9" type="ORF">QBC46DRAFT_389158</name>
</gene>
<keyword evidence="7" id="KW-0812">Transmembrane</keyword>
<keyword evidence="2" id="KW-0813">Transport</keyword>
<evidence type="ECO:0000256" key="3">
    <source>
        <dbReference type="ARBA" id="ARBA00022787"/>
    </source>
</evidence>
<keyword evidence="3" id="KW-1000">Mitochondrion outer membrane</keyword>
<evidence type="ECO:0000256" key="5">
    <source>
        <dbReference type="ARBA" id="ARBA00023128"/>
    </source>
</evidence>
<dbReference type="GO" id="GO:0015031">
    <property type="term" value="P:protein transport"/>
    <property type="evidence" value="ECO:0007669"/>
    <property type="project" value="UniProtKB-KW"/>
</dbReference>
<proteinExistence type="predicted"/>
<keyword evidence="7" id="KW-1133">Transmembrane helix</keyword>
<keyword evidence="4" id="KW-0653">Protein transport</keyword>
<accession>A0AAN6N4Z3</accession>
<feature type="transmembrane region" description="Helical" evidence="7">
    <location>
        <begin position="391"/>
        <end position="410"/>
    </location>
</feature>
<dbReference type="EMBL" id="MU853820">
    <property type="protein sequence ID" value="KAK3938910.1"/>
    <property type="molecule type" value="Genomic_DNA"/>
</dbReference>
<keyword evidence="10" id="KW-1185">Reference proteome</keyword>
<evidence type="ECO:0000256" key="1">
    <source>
        <dbReference type="ARBA" id="ARBA00004294"/>
    </source>
</evidence>